<sequence>MRLLIGALLSLMVAAAIGLGSTWLALTRGVAFGGVTLGAWTAYPRAGSAEIDPYARASVSRGGLLPVGLGDGVAFIAEKDDKGRPLDGRCDVRLAGVTPQARFFTLTLYRPDGALVANSLGRSGFTSQELVRRSDGSFEVVIAPRARPGNWLPTGGVERYLLVLRLYDTPVGIATRAEREAPMPSITATEACS</sequence>
<dbReference type="Pfam" id="PF06742">
    <property type="entry name" value="DUF1214"/>
    <property type="match status" value="1"/>
</dbReference>
<proteinExistence type="predicted"/>
<dbReference type="PANTHER" id="PTHR36509:SF2">
    <property type="entry name" value="BLL3101 PROTEIN"/>
    <property type="match status" value="1"/>
</dbReference>
<organism evidence="2 3">
    <name type="scientific">Rhodoplanes elegans</name>
    <dbReference type="NCBI Taxonomy" id="29408"/>
    <lineage>
        <taxon>Bacteria</taxon>
        <taxon>Pseudomonadati</taxon>
        <taxon>Pseudomonadota</taxon>
        <taxon>Alphaproteobacteria</taxon>
        <taxon>Hyphomicrobiales</taxon>
        <taxon>Nitrobacteraceae</taxon>
        <taxon>Rhodoplanes</taxon>
    </lineage>
</organism>
<dbReference type="PIRSF" id="PIRSF009471">
    <property type="entry name" value="UCP009471"/>
    <property type="match status" value="1"/>
</dbReference>
<evidence type="ECO:0000259" key="1">
    <source>
        <dbReference type="Pfam" id="PF06742"/>
    </source>
</evidence>
<accession>A0A327KAE8</accession>
<feature type="domain" description="DUF1214" evidence="1">
    <location>
        <begin position="72"/>
        <end position="169"/>
    </location>
</feature>
<dbReference type="AlphaFoldDB" id="A0A327KAE8"/>
<dbReference type="SUPFAM" id="SSF160935">
    <property type="entry name" value="VPA0735-like"/>
    <property type="match status" value="1"/>
</dbReference>
<gene>
    <name evidence="2" type="ORF">CH338_18685</name>
</gene>
<evidence type="ECO:0000313" key="3">
    <source>
        <dbReference type="Proteomes" id="UP000248863"/>
    </source>
</evidence>
<reference evidence="2 3" key="1">
    <citation type="submission" date="2017-07" db="EMBL/GenBank/DDBJ databases">
        <title>Draft Genome Sequences of Select Purple Nonsulfur Bacteria.</title>
        <authorList>
            <person name="Lasarre B."/>
            <person name="Mckinlay J.B."/>
        </authorList>
    </citation>
    <scope>NUCLEOTIDE SEQUENCE [LARGE SCALE GENOMIC DNA]</scope>
    <source>
        <strain evidence="2 3">DSM 11907</strain>
    </source>
</reference>
<dbReference type="PANTHER" id="PTHR36509">
    <property type="entry name" value="BLL3101 PROTEIN"/>
    <property type="match status" value="1"/>
</dbReference>
<name>A0A327KAE8_9BRAD</name>
<protein>
    <recommendedName>
        <fullName evidence="1">DUF1214 domain-containing protein</fullName>
    </recommendedName>
</protein>
<dbReference type="OrthoDB" id="7837485at2"/>
<comment type="caution">
    <text evidence="2">The sequence shown here is derived from an EMBL/GenBank/DDBJ whole genome shotgun (WGS) entry which is preliminary data.</text>
</comment>
<dbReference type="Proteomes" id="UP000248863">
    <property type="component" value="Unassembled WGS sequence"/>
</dbReference>
<evidence type="ECO:0000313" key="2">
    <source>
        <dbReference type="EMBL" id="RAI35769.1"/>
    </source>
</evidence>
<dbReference type="InterPro" id="IPR012038">
    <property type="entry name" value="UCP009471"/>
</dbReference>
<dbReference type="InterPro" id="IPR037049">
    <property type="entry name" value="DUF1214_C_sf"/>
</dbReference>
<keyword evidence="3" id="KW-1185">Reference proteome</keyword>
<dbReference type="InterPro" id="IPR010621">
    <property type="entry name" value="DUF1214"/>
</dbReference>
<dbReference type="RefSeq" id="WP_111358633.1">
    <property type="nucleotide sequence ID" value="NZ_NHSK01000158.1"/>
</dbReference>
<dbReference type="EMBL" id="NPEU01000246">
    <property type="protein sequence ID" value="RAI35769.1"/>
    <property type="molecule type" value="Genomic_DNA"/>
</dbReference>
<dbReference type="Gene3D" id="2.60.120.600">
    <property type="entry name" value="Domain of unknown function DUF1214, C-terminal domain"/>
    <property type="match status" value="1"/>
</dbReference>